<keyword evidence="3" id="KW-1185">Reference proteome</keyword>
<comment type="caution">
    <text evidence="2">The sequence shown here is derived from an EMBL/GenBank/DDBJ whole genome shotgun (WGS) entry which is preliminary data.</text>
</comment>
<evidence type="ECO:0008006" key="4">
    <source>
        <dbReference type="Google" id="ProtNLM"/>
    </source>
</evidence>
<feature type="transmembrane region" description="Helical" evidence="1">
    <location>
        <begin position="38"/>
        <end position="60"/>
    </location>
</feature>
<organism evidence="2 3">
    <name type="scientific">Conexibacter stalactiti</name>
    <dbReference type="NCBI Taxonomy" id="1940611"/>
    <lineage>
        <taxon>Bacteria</taxon>
        <taxon>Bacillati</taxon>
        <taxon>Actinomycetota</taxon>
        <taxon>Thermoleophilia</taxon>
        <taxon>Solirubrobacterales</taxon>
        <taxon>Conexibacteraceae</taxon>
        <taxon>Conexibacter</taxon>
    </lineage>
</organism>
<evidence type="ECO:0000256" key="1">
    <source>
        <dbReference type="SAM" id="Phobius"/>
    </source>
</evidence>
<keyword evidence="1" id="KW-0812">Transmembrane</keyword>
<accession>A0ABU4HWG0</accession>
<dbReference type="SUPFAM" id="SSF52833">
    <property type="entry name" value="Thioredoxin-like"/>
    <property type="match status" value="1"/>
</dbReference>
<keyword evidence="1" id="KW-0472">Membrane</keyword>
<sequence>GARGRVGAPAVARAALLAVAFAALPSVPDVDPAATGWLAIGLAIALAGLAALAVLVVALAREVGELRAAVGPQPALEIPGEGPPLGVPVELIERFEPGERTRFAVAVFSSQGCAMCQALAPSVALLANDPLLVVRDFDEVAEQAVWQALGIPGSPYAIVLALDGTVLAQGTFNALRQLESLVATAETRERELFEAYGG</sequence>
<feature type="non-terminal residue" evidence="2">
    <location>
        <position position="1"/>
    </location>
</feature>
<dbReference type="Proteomes" id="UP001284601">
    <property type="component" value="Unassembled WGS sequence"/>
</dbReference>
<proteinExistence type="predicted"/>
<keyword evidence="1" id="KW-1133">Transmembrane helix</keyword>
<evidence type="ECO:0000313" key="2">
    <source>
        <dbReference type="EMBL" id="MDW5597570.1"/>
    </source>
</evidence>
<evidence type="ECO:0000313" key="3">
    <source>
        <dbReference type="Proteomes" id="UP001284601"/>
    </source>
</evidence>
<reference evidence="3" key="1">
    <citation type="submission" date="2023-07" db="EMBL/GenBank/DDBJ databases">
        <title>Conexibacter stalactiti sp. nov., isolated from stalactites in a lava cave and emended description of the genus Conexibacter.</title>
        <authorList>
            <person name="Lee S.D."/>
        </authorList>
    </citation>
    <scope>NUCLEOTIDE SEQUENCE [LARGE SCALE GENOMIC DNA]</scope>
    <source>
        <strain evidence="3">KCTC 39840</strain>
    </source>
</reference>
<gene>
    <name evidence="2" type="ORF">R7226_24685</name>
</gene>
<name>A0ABU4HWG0_9ACTN</name>
<dbReference type="EMBL" id="JAWSTH010000094">
    <property type="protein sequence ID" value="MDW5597570.1"/>
    <property type="molecule type" value="Genomic_DNA"/>
</dbReference>
<dbReference type="InterPro" id="IPR036249">
    <property type="entry name" value="Thioredoxin-like_sf"/>
</dbReference>
<reference evidence="2 3" key="2">
    <citation type="submission" date="2023-10" db="EMBL/GenBank/DDBJ databases">
        <authorList>
            <person name="Han X.F."/>
        </authorList>
    </citation>
    <scope>NUCLEOTIDE SEQUENCE [LARGE SCALE GENOMIC DNA]</scope>
    <source>
        <strain evidence="2 3">KCTC 39840</strain>
    </source>
</reference>
<dbReference type="RefSeq" id="WP_318600036.1">
    <property type="nucleotide sequence ID" value="NZ_JAWSTH010000094.1"/>
</dbReference>
<protein>
    <recommendedName>
        <fullName evidence="4">Thioredoxin domain-containing protein</fullName>
    </recommendedName>
</protein>